<accession>A0A401SFY1</accession>
<keyword evidence="4 5" id="KW-0238">DNA-binding</keyword>
<feature type="domain" description="THAP-type" evidence="6">
    <location>
        <begin position="1"/>
        <end position="80"/>
    </location>
</feature>
<keyword evidence="2 5" id="KW-0863">Zinc-finger</keyword>
<comment type="caution">
    <text evidence="7">The sequence shown here is derived from an EMBL/GenBank/DDBJ whole genome shotgun (WGS) entry which is preliminary data.</text>
</comment>
<name>A0A401SFY1_CHIPU</name>
<dbReference type="Pfam" id="PF05485">
    <property type="entry name" value="THAP"/>
    <property type="match status" value="1"/>
</dbReference>
<dbReference type="AlphaFoldDB" id="A0A401SFY1"/>
<dbReference type="InterPro" id="IPR006612">
    <property type="entry name" value="THAP_Znf"/>
</dbReference>
<evidence type="ECO:0000256" key="2">
    <source>
        <dbReference type="ARBA" id="ARBA00022771"/>
    </source>
</evidence>
<dbReference type="Gene3D" id="6.20.210.20">
    <property type="entry name" value="THAP domain"/>
    <property type="match status" value="1"/>
</dbReference>
<evidence type="ECO:0000259" key="6">
    <source>
        <dbReference type="PROSITE" id="PS50950"/>
    </source>
</evidence>
<dbReference type="InterPro" id="IPR026521">
    <property type="entry name" value="THAP2"/>
</dbReference>
<dbReference type="PROSITE" id="PS50950">
    <property type="entry name" value="ZF_THAP"/>
    <property type="match status" value="1"/>
</dbReference>
<dbReference type="GO" id="GO:0008270">
    <property type="term" value="F:zinc ion binding"/>
    <property type="evidence" value="ECO:0007669"/>
    <property type="project" value="UniProtKB-KW"/>
</dbReference>
<keyword evidence="1" id="KW-0479">Metal-binding</keyword>
<dbReference type="PANTHER" id="PTHR47696:SF1">
    <property type="entry name" value="THAP DOMAIN-CONTAINING PROTEIN 2"/>
    <property type="match status" value="1"/>
</dbReference>
<dbReference type="GO" id="GO:0003677">
    <property type="term" value="F:DNA binding"/>
    <property type="evidence" value="ECO:0007669"/>
    <property type="project" value="UniProtKB-UniRule"/>
</dbReference>
<dbReference type="PANTHER" id="PTHR47696">
    <property type="entry name" value="THAP DOMAIN-CONTAINING PROTEIN 2"/>
    <property type="match status" value="1"/>
</dbReference>
<sequence>MPTSCAAYGCTAVYRKNTNTSFHRFPSNPWRRTEWIRLVRRENFKPSKHTFLCSKHFEQTCFDRTGQTRRLREDAVPTIFDFPPHMQNVRPGSW</sequence>
<evidence type="ECO:0000256" key="3">
    <source>
        <dbReference type="ARBA" id="ARBA00022833"/>
    </source>
</evidence>
<gene>
    <name evidence="7" type="ORF">chiPu_0007688</name>
</gene>
<dbReference type="OrthoDB" id="7312725at2759"/>
<dbReference type="SUPFAM" id="SSF57716">
    <property type="entry name" value="Glucocorticoid receptor-like (DNA-binding domain)"/>
    <property type="match status" value="1"/>
</dbReference>
<evidence type="ECO:0000256" key="5">
    <source>
        <dbReference type="PROSITE-ProRule" id="PRU00309"/>
    </source>
</evidence>
<dbReference type="OMA" id="SEYSRIC"/>
<evidence type="ECO:0000313" key="8">
    <source>
        <dbReference type="Proteomes" id="UP000287033"/>
    </source>
</evidence>
<keyword evidence="8" id="KW-1185">Reference proteome</keyword>
<evidence type="ECO:0000256" key="1">
    <source>
        <dbReference type="ARBA" id="ARBA00022723"/>
    </source>
</evidence>
<proteinExistence type="predicted"/>
<organism evidence="7 8">
    <name type="scientific">Chiloscyllium punctatum</name>
    <name type="common">Brownbanded bambooshark</name>
    <name type="synonym">Hemiscyllium punctatum</name>
    <dbReference type="NCBI Taxonomy" id="137246"/>
    <lineage>
        <taxon>Eukaryota</taxon>
        <taxon>Metazoa</taxon>
        <taxon>Chordata</taxon>
        <taxon>Craniata</taxon>
        <taxon>Vertebrata</taxon>
        <taxon>Chondrichthyes</taxon>
        <taxon>Elasmobranchii</taxon>
        <taxon>Galeomorphii</taxon>
        <taxon>Galeoidea</taxon>
        <taxon>Orectolobiformes</taxon>
        <taxon>Hemiscylliidae</taxon>
        <taxon>Chiloscyllium</taxon>
    </lineage>
</organism>
<evidence type="ECO:0000256" key="4">
    <source>
        <dbReference type="ARBA" id="ARBA00023125"/>
    </source>
</evidence>
<dbReference type="STRING" id="137246.A0A401SFY1"/>
<dbReference type="Proteomes" id="UP000287033">
    <property type="component" value="Unassembled WGS sequence"/>
</dbReference>
<evidence type="ECO:0000313" key="7">
    <source>
        <dbReference type="EMBL" id="GCC29250.1"/>
    </source>
</evidence>
<protein>
    <recommendedName>
        <fullName evidence="6">THAP-type domain-containing protein</fullName>
    </recommendedName>
</protein>
<reference evidence="7 8" key="1">
    <citation type="journal article" date="2018" name="Nat. Ecol. Evol.">
        <title>Shark genomes provide insights into elasmobranch evolution and the origin of vertebrates.</title>
        <authorList>
            <person name="Hara Y"/>
            <person name="Yamaguchi K"/>
            <person name="Onimaru K"/>
            <person name="Kadota M"/>
            <person name="Koyanagi M"/>
            <person name="Keeley SD"/>
            <person name="Tatsumi K"/>
            <person name="Tanaka K"/>
            <person name="Motone F"/>
            <person name="Kageyama Y"/>
            <person name="Nozu R"/>
            <person name="Adachi N"/>
            <person name="Nishimura O"/>
            <person name="Nakagawa R"/>
            <person name="Tanegashima C"/>
            <person name="Kiyatake I"/>
            <person name="Matsumoto R"/>
            <person name="Murakumo K"/>
            <person name="Nishida K"/>
            <person name="Terakita A"/>
            <person name="Kuratani S"/>
            <person name="Sato K"/>
            <person name="Hyodo S Kuraku.S."/>
        </authorList>
    </citation>
    <scope>NUCLEOTIDE SEQUENCE [LARGE SCALE GENOMIC DNA]</scope>
</reference>
<dbReference type="EMBL" id="BEZZ01000243">
    <property type="protein sequence ID" value="GCC29250.1"/>
    <property type="molecule type" value="Genomic_DNA"/>
</dbReference>
<dbReference type="InterPro" id="IPR038441">
    <property type="entry name" value="THAP_Znf_sf"/>
</dbReference>
<keyword evidence="3" id="KW-0862">Zinc</keyword>
<dbReference type="SMART" id="SM00692">
    <property type="entry name" value="DM3"/>
    <property type="match status" value="1"/>
</dbReference>
<dbReference type="SMART" id="SM00980">
    <property type="entry name" value="THAP"/>
    <property type="match status" value="1"/>
</dbReference>